<evidence type="ECO:0000256" key="8">
    <source>
        <dbReference type="RuleBase" id="RU368020"/>
    </source>
</evidence>
<dbReference type="Pfam" id="PF13370">
    <property type="entry name" value="Fer4_13"/>
    <property type="match status" value="1"/>
</dbReference>
<comment type="caution">
    <text evidence="10">The sequence shown here is derived from an EMBL/GenBank/DDBJ whole genome shotgun (WGS) entry which is preliminary data.</text>
</comment>
<keyword evidence="6 8" id="KW-0408">Iron</keyword>
<dbReference type="PROSITE" id="PS51379">
    <property type="entry name" value="4FE4S_FER_2"/>
    <property type="match status" value="1"/>
</dbReference>
<feature type="domain" description="4Fe-4S ferredoxin-type" evidence="9">
    <location>
        <begin position="3"/>
        <end position="31"/>
    </location>
</feature>
<dbReference type="GO" id="GO:0005506">
    <property type="term" value="F:iron ion binding"/>
    <property type="evidence" value="ECO:0007669"/>
    <property type="project" value="UniProtKB-UniRule"/>
</dbReference>
<proteinExistence type="predicted"/>
<gene>
    <name evidence="10" type="ORF">A2527_02635</name>
</gene>
<dbReference type="STRING" id="1817772.A2527_02635"/>
<keyword evidence="3" id="KW-0004">4Fe-4S</keyword>
<evidence type="ECO:0000256" key="3">
    <source>
        <dbReference type="ARBA" id="ARBA00022485"/>
    </source>
</evidence>
<dbReference type="InterPro" id="IPR017896">
    <property type="entry name" value="4Fe4S_Fe-S-bd"/>
</dbReference>
<dbReference type="Proteomes" id="UP000178449">
    <property type="component" value="Unassembled WGS sequence"/>
</dbReference>
<evidence type="ECO:0000313" key="11">
    <source>
        <dbReference type="Proteomes" id="UP000178449"/>
    </source>
</evidence>
<dbReference type="PRINTS" id="PR00352">
    <property type="entry name" value="3FE4SFRDOXIN"/>
</dbReference>
<evidence type="ECO:0000256" key="7">
    <source>
        <dbReference type="ARBA" id="ARBA00023014"/>
    </source>
</evidence>
<evidence type="ECO:0000256" key="1">
    <source>
        <dbReference type="ARBA" id="ARBA00001966"/>
    </source>
</evidence>
<keyword evidence="7 8" id="KW-0411">Iron-sulfur</keyword>
<accession>A0A1F6GFT0</accession>
<keyword evidence="5 8" id="KW-0249">Electron transport</keyword>
<evidence type="ECO:0000256" key="6">
    <source>
        <dbReference type="ARBA" id="ARBA00023004"/>
    </source>
</evidence>
<dbReference type="InterPro" id="IPR001080">
    <property type="entry name" value="3Fe4S_ferredoxin"/>
</dbReference>
<evidence type="ECO:0000313" key="10">
    <source>
        <dbReference type="EMBL" id="OGG96971.1"/>
    </source>
</evidence>
<dbReference type="GO" id="GO:0051539">
    <property type="term" value="F:4 iron, 4 sulfur cluster binding"/>
    <property type="evidence" value="ECO:0007669"/>
    <property type="project" value="UniProtKB-KW"/>
</dbReference>
<protein>
    <recommendedName>
        <fullName evidence="8">Ferredoxin</fullName>
    </recommendedName>
</protein>
<evidence type="ECO:0000259" key="9">
    <source>
        <dbReference type="PROSITE" id="PS51379"/>
    </source>
</evidence>
<evidence type="ECO:0000256" key="5">
    <source>
        <dbReference type="ARBA" id="ARBA00022982"/>
    </source>
</evidence>
<comment type="cofactor">
    <cofactor evidence="1">
        <name>[4Fe-4S] cluster</name>
        <dbReference type="ChEBI" id="CHEBI:49883"/>
    </cofactor>
</comment>
<comment type="function">
    <text evidence="8">Ferredoxins are iron-sulfur proteins that transfer electrons in a wide variety of metabolic reactions.</text>
</comment>
<sequence length="63" mass="7214">MAKELHIEQDECTSCVQCTDNLPQVFRMNDEDLAEVHNQDGATKEEIQEEIDSCPAECISWKD</sequence>
<dbReference type="AlphaFoldDB" id="A0A1F6GFT0"/>
<dbReference type="SUPFAM" id="SSF54862">
    <property type="entry name" value="4Fe-4S ferredoxins"/>
    <property type="match status" value="1"/>
</dbReference>
<evidence type="ECO:0000256" key="2">
    <source>
        <dbReference type="ARBA" id="ARBA00022448"/>
    </source>
</evidence>
<name>A0A1F6GFT0_9PROT</name>
<evidence type="ECO:0000256" key="4">
    <source>
        <dbReference type="ARBA" id="ARBA00022723"/>
    </source>
</evidence>
<dbReference type="InterPro" id="IPR052395">
    <property type="entry name" value="ET_Ferredoxin"/>
</dbReference>
<keyword evidence="2 8" id="KW-0813">Transport</keyword>
<dbReference type="PANTHER" id="PTHR39163">
    <property type="entry name" value="FERREDOXIN"/>
    <property type="match status" value="1"/>
</dbReference>
<reference evidence="10 11" key="1">
    <citation type="journal article" date="2016" name="Nat. Commun.">
        <title>Thousands of microbial genomes shed light on interconnected biogeochemical processes in an aquifer system.</title>
        <authorList>
            <person name="Anantharaman K."/>
            <person name="Brown C.T."/>
            <person name="Hug L.A."/>
            <person name="Sharon I."/>
            <person name="Castelle C.J."/>
            <person name="Probst A.J."/>
            <person name="Thomas B.C."/>
            <person name="Singh A."/>
            <person name="Wilkins M.J."/>
            <person name="Karaoz U."/>
            <person name="Brodie E.L."/>
            <person name="Williams K.H."/>
            <person name="Hubbard S.S."/>
            <person name="Banfield J.F."/>
        </authorList>
    </citation>
    <scope>NUCLEOTIDE SEQUENCE [LARGE SCALE GENOMIC DNA]</scope>
</reference>
<organism evidence="10 11">
    <name type="scientific">Candidatus Lambdaproteobacteria bacterium RIFOXYD2_FULL_50_16</name>
    <dbReference type="NCBI Taxonomy" id="1817772"/>
    <lineage>
        <taxon>Bacteria</taxon>
        <taxon>Pseudomonadati</taxon>
        <taxon>Pseudomonadota</taxon>
        <taxon>Candidatus Lambdaproteobacteria</taxon>
    </lineage>
</organism>
<dbReference type="Gene3D" id="3.30.70.20">
    <property type="match status" value="1"/>
</dbReference>
<dbReference type="GO" id="GO:0009055">
    <property type="term" value="F:electron transfer activity"/>
    <property type="evidence" value="ECO:0007669"/>
    <property type="project" value="UniProtKB-UniRule"/>
</dbReference>
<dbReference type="PANTHER" id="PTHR39163:SF1">
    <property type="entry name" value="FERREDOXIN"/>
    <property type="match status" value="1"/>
</dbReference>
<dbReference type="EMBL" id="MFNE01000006">
    <property type="protein sequence ID" value="OGG96971.1"/>
    <property type="molecule type" value="Genomic_DNA"/>
</dbReference>
<keyword evidence="4 8" id="KW-0479">Metal-binding</keyword>